<sequence>MSMFWFNPRGPKLPQEQQRRVAELPRASLPKAIPLREQRLVVLDLETTGLHLKRDLVIAIGAVVIEDGAIVYSQQFECTLCRQVKVTESVLIHGIAPSELASGLPPAEALLSFMEFAADSVILAFHAPFDQRMLARALKNELGYNLEHTFLDVADLAPMLFPEAMIHRGGLDHWLDYFNIHIPQRHNASADAMATAEIALILLNRAQRNGLQQFDELAQRLRCWQRARKAAFNSI</sequence>
<dbReference type="GO" id="GO:0003887">
    <property type="term" value="F:DNA-directed DNA polymerase activity"/>
    <property type="evidence" value="ECO:0007669"/>
    <property type="project" value="UniProtKB-EC"/>
</dbReference>
<keyword evidence="2" id="KW-0540">Nuclease</keyword>
<dbReference type="InterPro" id="IPR012337">
    <property type="entry name" value="RNaseH-like_sf"/>
</dbReference>
<evidence type="ECO:0000256" key="3">
    <source>
        <dbReference type="ARBA" id="ARBA00022801"/>
    </source>
</evidence>
<evidence type="ECO:0000256" key="2">
    <source>
        <dbReference type="ARBA" id="ARBA00022722"/>
    </source>
</evidence>
<evidence type="ECO:0000313" key="7">
    <source>
        <dbReference type="EMBL" id="EWC42214.1"/>
    </source>
</evidence>
<dbReference type="Pfam" id="PF00929">
    <property type="entry name" value="RNase_T"/>
    <property type="match status" value="1"/>
</dbReference>
<proteinExistence type="predicted"/>
<dbReference type="InterPro" id="IPR006054">
    <property type="entry name" value="DnaQ"/>
</dbReference>
<dbReference type="EC" id="2.7.7.7" evidence="1"/>
<dbReference type="eggNOG" id="COG0847">
    <property type="taxonomic scope" value="Bacteria"/>
</dbReference>
<dbReference type="RefSeq" id="WP_003294029.1">
    <property type="nucleotide sequence ID" value="NZ_KK020676.1"/>
</dbReference>
<dbReference type="PANTHER" id="PTHR30231:SF4">
    <property type="entry name" value="PROTEIN NEN2"/>
    <property type="match status" value="1"/>
</dbReference>
<dbReference type="AlphaFoldDB" id="A0A061JV50"/>
<dbReference type="GO" id="GO:0005829">
    <property type="term" value="C:cytosol"/>
    <property type="evidence" value="ECO:0007669"/>
    <property type="project" value="TreeGrafter"/>
</dbReference>
<dbReference type="SMART" id="SM00479">
    <property type="entry name" value="EXOIII"/>
    <property type="match status" value="1"/>
</dbReference>
<evidence type="ECO:0000256" key="1">
    <source>
        <dbReference type="ARBA" id="ARBA00012417"/>
    </source>
</evidence>
<accession>A0A061JV50</accession>
<keyword evidence="3" id="KW-0378">Hydrolase</keyword>
<evidence type="ECO:0000313" key="8">
    <source>
        <dbReference type="Proteomes" id="UP000026923"/>
    </source>
</evidence>
<dbReference type="Gene3D" id="3.30.420.10">
    <property type="entry name" value="Ribonuclease H-like superfamily/Ribonuclease H"/>
    <property type="match status" value="1"/>
</dbReference>
<evidence type="ECO:0000259" key="6">
    <source>
        <dbReference type="SMART" id="SM00479"/>
    </source>
</evidence>
<protein>
    <recommendedName>
        <fullName evidence="1">DNA-directed DNA polymerase</fullName>
        <ecNumber evidence="1">2.7.7.7</ecNumber>
    </recommendedName>
</protein>
<feature type="domain" description="Exonuclease" evidence="6">
    <location>
        <begin position="39"/>
        <end position="208"/>
    </location>
</feature>
<gene>
    <name evidence="7" type="ORF">B597_006175</name>
</gene>
<dbReference type="GO" id="GO:0008408">
    <property type="term" value="F:3'-5' exonuclease activity"/>
    <property type="evidence" value="ECO:0007669"/>
    <property type="project" value="TreeGrafter"/>
</dbReference>
<name>A0A061JV50_STUST</name>
<dbReference type="GO" id="GO:0003677">
    <property type="term" value="F:DNA binding"/>
    <property type="evidence" value="ECO:0007669"/>
    <property type="project" value="InterPro"/>
</dbReference>
<dbReference type="CDD" id="cd06127">
    <property type="entry name" value="DEDDh"/>
    <property type="match status" value="1"/>
</dbReference>
<comment type="caution">
    <text evidence="7">The sequence shown here is derived from an EMBL/GenBank/DDBJ whole genome shotgun (WGS) entry which is preliminary data.</text>
</comment>
<comment type="catalytic activity">
    <reaction evidence="5">
        <text>DNA(n) + a 2'-deoxyribonucleoside 5'-triphosphate = DNA(n+1) + diphosphate</text>
        <dbReference type="Rhea" id="RHEA:22508"/>
        <dbReference type="Rhea" id="RHEA-COMP:17339"/>
        <dbReference type="Rhea" id="RHEA-COMP:17340"/>
        <dbReference type="ChEBI" id="CHEBI:33019"/>
        <dbReference type="ChEBI" id="CHEBI:61560"/>
        <dbReference type="ChEBI" id="CHEBI:173112"/>
        <dbReference type="EC" id="2.7.7.7"/>
    </reaction>
</comment>
<keyword evidence="4" id="KW-0269">Exonuclease</keyword>
<dbReference type="InterPro" id="IPR036397">
    <property type="entry name" value="RNaseH_sf"/>
</dbReference>
<dbReference type="EMBL" id="AMCZ02000005">
    <property type="protein sequence ID" value="EWC42214.1"/>
    <property type="molecule type" value="Genomic_DNA"/>
</dbReference>
<dbReference type="PANTHER" id="PTHR30231">
    <property type="entry name" value="DNA POLYMERASE III SUBUNIT EPSILON"/>
    <property type="match status" value="1"/>
</dbReference>
<dbReference type="NCBIfam" id="TIGR00573">
    <property type="entry name" value="dnaq"/>
    <property type="match status" value="1"/>
</dbReference>
<evidence type="ECO:0000256" key="4">
    <source>
        <dbReference type="ARBA" id="ARBA00022839"/>
    </source>
</evidence>
<dbReference type="SUPFAM" id="SSF53098">
    <property type="entry name" value="Ribonuclease H-like"/>
    <property type="match status" value="1"/>
</dbReference>
<dbReference type="HOGENOM" id="CLU_047806_7_0_6"/>
<evidence type="ECO:0000256" key="5">
    <source>
        <dbReference type="ARBA" id="ARBA00049244"/>
    </source>
</evidence>
<dbReference type="OrthoDB" id="5497329at2"/>
<dbReference type="InterPro" id="IPR013520">
    <property type="entry name" value="Ribonucl_H"/>
</dbReference>
<reference evidence="7 8" key="1">
    <citation type="journal article" date="2013" name="Genome Announc.">
        <title>Draft Genome of the Nitrogen-Fixing Bacterium Pseudomonas stutzeri Strain KOS6 Isolated from Industrial Hydrocarbon Sludge.</title>
        <authorList>
            <person name="Grigoryeva T.V."/>
            <person name="Laikov A.V."/>
            <person name="Naumova R.P."/>
            <person name="Manolov A.I."/>
            <person name="Larin A.K."/>
            <person name="Karpova I.Y."/>
            <person name="Semashko T.A."/>
            <person name="Alexeev D.G."/>
            <person name="Kostryukova E.S."/>
            <person name="Muller R."/>
            <person name="Govorun V.M."/>
        </authorList>
    </citation>
    <scope>NUCLEOTIDE SEQUENCE [LARGE SCALE GENOMIC DNA]</scope>
    <source>
        <strain evidence="7 8">KOS6</strain>
    </source>
</reference>
<organism evidence="7 8">
    <name type="scientific">Stutzerimonas stutzeri KOS6</name>
    <dbReference type="NCBI Taxonomy" id="1218352"/>
    <lineage>
        <taxon>Bacteria</taxon>
        <taxon>Pseudomonadati</taxon>
        <taxon>Pseudomonadota</taxon>
        <taxon>Gammaproteobacteria</taxon>
        <taxon>Pseudomonadales</taxon>
        <taxon>Pseudomonadaceae</taxon>
        <taxon>Stutzerimonas</taxon>
    </lineage>
</organism>
<dbReference type="GO" id="GO:0006260">
    <property type="term" value="P:DNA replication"/>
    <property type="evidence" value="ECO:0007669"/>
    <property type="project" value="InterPro"/>
</dbReference>
<dbReference type="Proteomes" id="UP000026923">
    <property type="component" value="Unassembled WGS sequence"/>
</dbReference>